<keyword evidence="3" id="KW-1185">Reference proteome</keyword>
<accession>A0A1B1U7K9</accession>
<dbReference type="STRING" id="222136.BBW65_07675"/>
<dbReference type="InterPro" id="IPR002539">
    <property type="entry name" value="MaoC-like_dom"/>
</dbReference>
<dbReference type="InterPro" id="IPR050965">
    <property type="entry name" value="UPF0336/Enoyl-CoA_hydratase"/>
</dbReference>
<sequence length="157" mass="17514">MNAYAFDEIHIGHTESFEICITKEKMDSFLRITGDINPMHLDSQYAKKSGFESRIVYGMLSASFLSTFAGVYLPGKFCLLHEVALKFSNPVYVGDTLKITGRVSEKQEAYQQITIKMIIERIQREGGGGGDLCVKTKIAKGYIKAGVLKNCDNEEES</sequence>
<proteinExistence type="predicted"/>
<dbReference type="PANTHER" id="PTHR43437">
    <property type="entry name" value="HYDROXYACYL-THIOESTER DEHYDRATASE TYPE 2, MITOCHONDRIAL-RELATED"/>
    <property type="match status" value="1"/>
</dbReference>
<evidence type="ECO:0000259" key="1">
    <source>
        <dbReference type="Pfam" id="PF01575"/>
    </source>
</evidence>
<protein>
    <submittedName>
        <fullName evidence="2">Dehydratase</fullName>
    </submittedName>
</protein>
<dbReference type="InterPro" id="IPR029069">
    <property type="entry name" value="HotDog_dom_sf"/>
</dbReference>
<reference evidence="3" key="1">
    <citation type="submission" date="2016-07" db="EMBL/GenBank/DDBJ databases">
        <authorList>
            <person name="Florea S."/>
            <person name="Webb J.S."/>
            <person name="Jaromczyk J."/>
            <person name="Schardl C.L."/>
        </authorList>
    </citation>
    <scope>NUCLEOTIDE SEQUENCE [LARGE SCALE GENOMIC DNA]</scope>
    <source>
        <strain evidence="3">MIT 01-6242</strain>
    </source>
</reference>
<dbReference type="OrthoDB" id="9800237at2"/>
<organism evidence="2 3">
    <name type="scientific">Helicobacter enhydrae</name>
    <dbReference type="NCBI Taxonomy" id="222136"/>
    <lineage>
        <taxon>Bacteria</taxon>
        <taxon>Pseudomonadati</taxon>
        <taxon>Campylobacterota</taxon>
        <taxon>Epsilonproteobacteria</taxon>
        <taxon>Campylobacterales</taxon>
        <taxon>Helicobacteraceae</taxon>
        <taxon>Helicobacter</taxon>
    </lineage>
</organism>
<dbReference type="Gene3D" id="3.10.129.10">
    <property type="entry name" value="Hotdog Thioesterase"/>
    <property type="match status" value="1"/>
</dbReference>
<name>A0A1B1U7K9_9HELI</name>
<dbReference type="PANTHER" id="PTHR43437:SF3">
    <property type="entry name" value="HYDROXYACYL-THIOESTER DEHYDRATASE TYPE 2, MITOCHONDRIAL"/>
    <property type="match status" value="1"/>
</dbReference>
<dbReference type="EMBL" id="CP016503">
    <property type="protein sequence ID" value="ANV98682.1"/>
    <property type="molecule type" value="Genomic_DNA"/>
</dbReference>
<dbReference type="GO" id="GO:0006633">
    <property type="term" value="P:fatty acid biosynthetic process"/>
    <property type="evidence" value="ECO:0007669"/>
    <property type="project" value="TreeGrafter"/>
</dbReference>
<dbReference type="Proteomes" id="UP000092884">
    <property type="component" value="Chromosome"/>
</dbReference>
<dbReference type="SUPFAM" id="SSF54637">
    <property type="entry name" value="Thioesterase/thiol ester dehydrase-isomerase"/>
    <property type="match status" value="1"/>
</dbReference>
<dbReference type="AlphaFoldDB" id="A0A1B1U7K9"/>
<dbReference type="KEGG" id="het:BBW65_07675"/>
<evidence type="ECO:0000313" key="2">
    <source>
        <dbReference type="EMBL" id="ANV98682.1"/>
    </source>
</evidence>
<gene>
    <name evidence="2" type="ORF">BBW65_07675</name>
</gene>
<evidence type="ECO:0000313" key="3">
    <source>
        <dbReference type="Proteomes" id="UP000092884"/>
    </source>
</evidence>
<feature type="domain" description="MaoC-like" evidence="1">
    <location>
        <begin position="18"/>
        <end position="113"/>
    </location>
</feature>
<dbReference type="GO" id="GO:0019171">
    <property type="term" value="F:(3R)-hydroxyacyl-[acyl-carrier-protein] dehydratase activity"/>
    <property type="evidence" value="ECO:0007669"/>
    <property type="project" value="TreeGrafter"/>
</dbReference>
<dbReference type="RefSeq" id="WP_066341679.1">
    <property type="nucleotide sequence ID" value="NZ_CP016503.1"/>
</dbReference>
<dbReference type="Pfam" id="PF01575">
    <property type="entry name" value="MaoC_dehydratas"/>
    <property type="match status" value="1"/>
</dbReference>